<name>A0ABW1QC18_9CORY</name>
<evidence type="ECO:0000256" key="2">
    <source>
        <dbReference type="SAM" id="Phobius"/>
    </source>
</evidence>
<evidence type="ECO:0000313" key="5">
    <source>
        <dbReference type="EMBL" id="MFC6146826.1"/>
    </source>
</evidence>
<accession>A0ABW1QC18</accession>
<keyword evidence="2" id="KW-1133">Transmembrane helix</keyword>
<keyword evidence="6" id="KW-1185">Reference proteome</keyword>
<feature type="domain" description="VWFA" evidence="4">
    <location>
        <begin position="106"/>
        <end position="264"/>
    </location>
</feature>
<dbReference type="InterPro" id="IPR002035">
    <property type="entry name" value="VWF_A"/>
</dbReference>
<proteinExistence type="predicted"/>
<feature type="transmembrane region" description="Helical" evidence="2">
    <location>
        <begin position="984"/>
        <end position="1002"/>
    </location>
</feature>
<feature type="region of interest" description="Disordered" evidence="1">
    <location>
        <begin position="515"/>
        <end position="534"/>
    </location>
</feature>
<feature type="chain" id="PRO_5047265214" evidence="3">
    <location>
        <begin position="31"/>
        <end position="1022"/>
    </location>
</feature>
<evidence type="ECO:0000256" key="3">
    <source>
        <dbReference type="SAM" id="SignalP"/>
    </source>
</evidence>
<evidence type="ECO:0000259" key="4">
    <source>
        <dbReference type="PROSITE" id="PS50234"/>
    </source>
</evidence>
<dbReference type="PROSITE" id="PS50234">
    <property type="entry name" value="VWFA"/>
    <property type="match status" value="1"/>
</dbReference>
<dbReference type="RefSeq" id="WP_377001477.1">
    <property type="nucleotide sequence ID" value="NZ_JBHSQE010000007.1"/>
</dbReference>
<evidence type="ECO:0000256" key="1">
    <source>
        <dbReference type="SAM" id="MobiDB-lite"/>
    </source>
</evidence>
<gene>
    <name evidence="5" type="ORF">ACFPUZ_08405</name>
</gene>
<dbReference type="SUPFAM" id="SSF53300">
    <property type="entry name" value="vWA-like"/>
    <property type="match status" value="1"/>
</dbReference>
<dbReference type="InterPro" id="IPR036465">
    <property type="entry name" value="vWFA_dom_sf"/>
</dbReference>
<dbReference type="Gene3D" id="2.60.40.10">
    <property type="entry name" value="Immunoglobulins"/>
    <property type="match status" value="1"/>
</dbReference>
<organism evidence="5 6">
    <name type="scientific">Corynebacterium nasicanis</name>
    <dbReference type="NCBI Taxonomy" id="1448267"/>
    <lineage>
        <taxon>Bacteria</taxon>
        <taxon>Bacillati</taxon>
        <taxon>Actinomycetota</taxon>
        <taxon>Actinomycetes</taxon>
        <taxon>Mycobacteriales</taxon>
        <taxon>Corynebacteriaceae</taxon>
        <taxon>Corynebacterium</taxon>
    </lineage>
</organism>
<protein>
    <submittedName>
        <fullName evidence="5">SpaA isopeptide-forming pilin-related protein</fullName>
    </submittedName>
</protein>
<dbReference type="InterPro" id="IPR013783">
    <property type="entry name" value="Ig-like_fold"/>
</dbReference>
<keyword evidence="2" id="KW-0812">Transmembrane</keyword>
<feature type="signal peptide" evidence="3">
    <location>
        <begin position="1"/>
        <end position="30"/>
    </location>
</feature>
<sequence length="1022" mass="108406">MRTLTIPLSLLCALLLLLGMVALSLPAASAQEEPTEEAEVVAETVETEPAEALEPLAALAAPVEPEALEPLTALAAPAPQGQFFDGYWEQNPVVPNPPMPQRCGLNIALVFDLSNSIGDTGLAQSKAAGNAFIEGLKNTPTTLGVYNFATLAPTQNVTDKPQLDLSTDAGVSAARQAMTDLRLPTRVGDDRGGTNWEGALKNVAASGVSYDVVYFITDGVPTTNNALYPGTDYGAITHNIDITRAITAANTLKAGGTRLEVIAVKMPIVGVSVLQDNVQEGYNSHGALLPFSESTTWGWDSTNQVYFYDYSGNLTYVFVPQAYWYLFSDAVRDGALTYDETTSGTGRYYYLTGADATAAPAHRWAFYWGSEEYKFRMYQHRLAKPSALSVATSLTGNAADILALRSYDELAAQLREAAVAICGGTVIVEKQLVDAHGTLLSPGANWQFTADDVRSTDPAHPIYLVDENAIRVATASGTTDAEGRAQFAVKTDTPHRSGSVRITETQAEKHLLRQQGGKNAVCHDKNDRPVPVSNDGDLGFRVDIATDQTISCVVQNMKDDYRFSVSKSAQPTTPVAFDGTLTARYEITVRNEGDAEARLRDPVLDRVTYPAGFQVTGVEFLLDGRVIDGVTRTPEGYVLPATALGSFPARGAKKIEVRVQGTAGDTAVRDILAGAHERCETPATATPRSLHNSVSLVGDEDETDNHACTDPEQPGMRIDKSLDGEIGRAEDGTRTVTYLVTVDNTGGIDRTYDLSDTPGFAESVRIEYATITGQGTDRVEGAGPYRLAEKREIAAGATHTYRVTVHFRGPTGDITRNQECSTEGAGHGLFNRVELTSGVLSEDDDACAPVPAPEKVSLRLVKVGADDLTTPLAGAAFAVHAVHPDGTLGAHVTDLRAGGDGFHSGTLDADREYFLVETRSPQAYQLLTTPVKVKVALSAAGPRLEILNAADAVSATVGDADGDTVVLQVADIRIGSLPKTGGPGVGTFALLAGVLLGAGVWLTRRVLSTGSLTGKGVSVDNG</sequence>
<dbReference type="Proteomes" id="UP001596244">
    <property type="component" value="Unassembled WGS sequence"/>
</dbReference>
<comment type="caution">
    <text evidence="5">The sequence shown here is derived from an EMBL/GenBank/DDBJ whole genome shotgun (WGS) entry which is preliminary data.</text>
</comment>
<dbReference type="CDD" id="cd00198">
    <property type="entry name" value="vWFA"/>
    <property type="match status" value="1"/>
</dbReference>
<dbReference type="Gene3D" id="3.40.50.410">
    <property type="entry name" value="von Willebrand factor, type A domain"/>
    <property type="match status" value="1"/>
</dbReference>
<keyword evidence="2" id="KW-0472">Membrane</keyword>
<keyword evidence="3" id="KW-0732">Signal</keyword>
<reference evidence="6" key="1">
    <citation type="journal article" date="2019" name="Int. J. Syst. Evol. Microbiol.">
        <title>The Global Catalogue of Microorganisms (GCM) 10K type strain sequencing project: providing services to taxonomists for standard genome sequencing and annotation.</title>
        <authorList>
            <consortium name="The Broad Institute Genomics Platform"/>
            <consortium name="The Broad Institute Genome Sequencing Center for Infectious Disease"/>
            <person name="Wu L."/>
            <person name="Ma J."/>
        </authorList>
    </citation>
    <scope>NUCLEOTIDE SEQUENCE [LARGE SCALE GENOMIC DNA]</scope>
    <source>
        <strain evidence="6">CCUG 51943</strain>
    </source>
</reference>
<evidence type="ECO:0000313" key="6">
    <source>
        <dbReference type="Proteomes" id="UP001596244"/>
    </source>
</evidence>
<dbReference type="EMBL" id="JBHSQE010000007">
    <property type="protein sequence ID" value="MFC6146826.1"/>
    <property type="molecule type" value="Genomic_DNA"/>
</dbReference>